<evidence type="ECO:0000313" key="1">
    <source>
        <dbReference type="EMBL" id="GAG25450.1"/>
    </source>
</evidence>
<dbReference type="AlphaFoldDB" id="X0W4J5"/>
<reference evidence="1" key="1">
    <citation type="journal article" date="2014" name="Front. Microbiol.">
        <title>High frequency of phylogenetically diverse reductive dehalogenase-homologous genes in deep subseafloor sedimentary metagenomes.</title>
        <authorList>
            <person name="Kawai M."/>
            <person name="Futagami T."/>
            <person name="Toyoda A."/>
            <person name="Takaki Y."/>
            <person name="Nishi S."/>
            <person name="Hori S."/>
            <person name="Arai W."/>
            <person name="Tsubouchi T."/>
            <person name="Morono Y."/>
            <person name="Uchiyama I."/>
            <person name="Ito T."/>
            <person name="Fujiyama A."/>
            <person name="Inagaki F."/>
            <person name="Takami H."/>
        </authorList>
    </citation>
    <scope>NUCLEOTIDE SEQUENCE</scope>
    <source>
        <strain evidence="1">Expedition CK06-06</strain>
    </source>
</reference>
<gene>
    <name evidence="1" type="ORF">S01H1_53604</name>
</gene>
<name>X0W4J5_9ZZZZ</name>
<sequence>MKTRNWMTTAAVALILLVGIASIYAASNPITTGRPKLGSGWMLVVSDDDMDTSAALLTELDSTFVQMAAATKIYAVSDSTDTTQTLYVSGVESVTGKYITESFTLAGATPTSASTATYDYVDQTWLDIECAGTITINRYNAAATLINSIEAGSLKGDLGHHFNGEKASYLQEWWATSSSATHSKTIELRWYPDDADCLDATTGFTLIDRIYMAGVVYASDIHPLHNTRLPAGGWLAIYGTG</sequence>
<dbReference type="EMBL" id="BARS01034721">
    <property type="protein sequence ID" value="GAG25450.1"/>
    <property type="molecule type" value="Genomic_DNA"/>
</dbReference>
<proteinExistence type="predicted"/>
<accession>X0W4J5</accession>
<protein>
    <submittedName>
        <fullName evidence="1">Uncharacterized protein</fullName>
    </submittedName>
</protein>
<comment type="caution">
    <text evidence="1">The sequence shown here is derived from an EMBL/GenBank/DDBJ whole genome shotgun (WGS) entry which is preliminary data.</text>
</comment>
<feature type="non-terminal residue" evidence="1">
    <location>
        <position position="241"/>
    </location>
</feature>
<organism evidence="1">
    <name type="scientific">marine sediment metagenome</name>
    <dbReference type="NCBI Taxonomy" id="412755"/>
    <lineage>
        <taxon>unclassified sequences</taxon>
        <taxon>metagenomes</taxon>
        <taxon>ecological metagenomes</taxon>
    </lineage>
</organism>